<keyword evidence="3" id="KW-0560">Oxidoreductase</keyword>
<evidence type="ECO:0000256" key="1">
    <source>
        <dbReference type="ARBA" id="ARBA00009333"/>
    </source>
</evidence>
<accession>A0A059J000</accession>
<dbReference type="PRINTS" id="PR00469">
    <property type="entry name" value="PNDRDTASEII"/>
</dbReference>
<comment type="similarity">
    <text evidence="1">Belongs to the class-II pyridine nucleotide-disulfide oxidoreductase family.</text>
</comment>
<dbReference type="Proteomes" id="UP000024533">
    <property type="component" value="Unassembled WGS sequence"/>
</dbReference>
<evidence type="ECO:0000313" key="7">
    <source>
        <dbReference type="Proteomes" id="UP000024533"/>
    </source>
</evidence>
<feature type="signal peptide" evidence="4">
    <location>
        <begin position="1"/>
        <end position="22"/>
    </location>
</feature>
<dbReference type="HOGENOM" id="CLU_031864_5_0_1"/>
<dbReference type="AlphaFoldDB" id="A0A059J000"/>
<evidence type="ECO:0000313" key="6">
    <source>
        <dbReference type="EMBL" id="KDB21033.1"/>
    </source>
</evidence>
<dbReference type="EMBL" id="AOKY01000630">
    <property type="protein sequence ID" value="KDB21033.1"/>
    <property type="molecule type" value="Genomic_DNA"/>
</dbReference>
<name>A0A059J000_TRIIM</name>
<feature type="chain" id="PRO_5001574421" description="FAD/NAD(P)-binding domain-containing protein" evidence="4">
    <location>
        <begin position="23"/>
        <end position="416"/>
    </location>
</feature>
<evidence type="ECO:0000256" key="4">
    <source>
        <dbReference type="SAM" id="SignalP"/>
    </source>
</evidence>
<dbReference type="InterPro" id="IPR050097">
    <property type="entry name" value="Ferredoxin-NADP_redctase_2"/>
</dbReference>
<keyword evidence="4" id="KW-0732">Signal</keyword>
<keyword evidence="2" id="KW-0285">Flavoprotein</keyword>
<gene>
    <name evidence="6" type="ORF">H109_07017</name>
</gene>
<dbReference type="Gene3D" id="3.50.50.60">
    <property type="entry name" value="FAD/NAD(P)-binding domain"/>
    <property type="match status" value="2"/>
</dbReference>
<dbReference type="SUPFAM" id="SSF51905">
    <property type="entry name" value="FAD/NAD(P)-binding domain"/>
    <property type="match status" value="1"/>
</dbReference>
<reference evidence="6 7" key="1">
    <citation type="submission" date="2014-02" db="EMBL/GenBank/DDBJ databases">
        <title>The Genome Sequence of Trichophyton interdigitale MR816.</title>
        <authorList>
            <consortium name="The Broad Institute Genomics Platform"/>
            <person name="Cuomo C.A."/>
            <person name="White T.C."/>
            <person name="Graser Y."/>
            <person name="Martinez-Rossi N."/>
            <person name="Heitman J."/>
            <person name="Young S.K."/>
            <person name="Zeng Q."/>
            <person name="Gargeya S."/>
            <person name="Abouelleil A."/>
            <person name="Alvarado L."/>
            <person name="Chapman S.B."/>
            <person name="Gainer-Dewar J."/>
            <person name="Goldberg J."/>
            <person name="Griggs A."/>
            <person name="Gujja S."/>
            <person name="Hansen M."/>
            <person name="Howarth C."/>
            <person name="Imamovic A."/>
            <person name="Larimer J."/>
            <person name="Martinez D."/>
            <person name="Murphy C."/>
            <person name="Pearson M.D."/>
            <person name="Persinoti G."/>
            <person name="Poon T."/>
            <person name="Priest M."/>
            <person name="Roberts A.D."/>
            <person name="Saif S."/>
            <person name="Shea T.D."/>
            <person name="Sykes S.N."/>
            <person name="Wortman J."/>
            <person name="Nusbaum C."/>
            <person name="Birren B."/>
        </authorList>
    </citation>
    <scope>NUCLEOTIDE SEQUENCE [LARGE SCALE GENOMIC DNA]</scope>
    <source>
        <strain evidence="6 7">MR816</strain>
    </source>
</reference>
<dbReference type="GO" id="GO:0097237">
    <property type="term" value="P:cellular response to toxic substance"/>
    <property type="evidence" value="ECO:0007669"/>
    <property type="project" value="UniProtKB-ARBA"/>
</dbReference>
<evidence type="ECO:0000256" key="2">
    <source>
        <dbReference type="ARBA" id="ARBA00022630"/>
    </source>
</evidence>
<protein>
    <recommendedName>
        <fullName evidence="5">FAD/NAD(P)-binding domain-containing protein</fullName>
    </recommendedName>
</protein>
<dbReference type="InterPro" id="IPR036188">
    <property type="entry name" value="FAD/NAD-bd_sf"/>
</dbReference>
<dbReference type="STRING" id="1215338.A0A059J000"/>
<evidence type="ECO:0000256" key="3">
    <source>
        <dbReference type="ARBA" id="ARBA00023002"/>
    </source>
</evidence>
<organism evidence="6 7">
    <name type="scientific">Trichophyton interdigitale (strain MR816)</name>
    <dbReference type="NCBI Taxonomy" id="1215338"/>
    <lineage>
        <taxon>Eukaryota</taxon>
        <taxon>Fungi</taxon>
        <taxon>Dikarya</taxon>
        <taxon>Ascomycota</taxon>
        <taxon>Pezizomycotina</taxon>
        <taxon>Eurotiomycetes</taxon>
        <taxon>Eurotiomycetidae</taxon>
        <taxon>Onygenales</taxon>
        <taxon>Arthrodermataceae</taxon>
        <taxon>Trichophyton</taxon>
    </lineage>
</organism>
<feature type="domain" description="FAD/NAD(P)-binding" evidence="5">
    <location>
        <begin position="38"/>
        <end position="356"/>
    </location>
</feature>
<comment type="caution">
    <text evidence="6">The sequence shown here is derived from an EMBL/GenBank/DDBJ whole genome shotgun (WGS) entry which is preliminary data.</text>
</comment>
<dbReference type="OrthoDB" id="10260355at2759"/>
<dbReference type="InterPro" id="IPR023753">
    <property type="entry name" value="FAD/NAD-binding_dom"/>
</dbReference>
<keyword evidence="7" id="KW-1185">Reference proteome</keyword>
<evidence type="ECO:0000259" key="5">
    <source>
        <dbReference type="Pfam" id="PF07992"/>
    </source>
</evidence>
<dbReference type="PANTHER" id="PTHR48105">
    <property type="entry name" value="THIOREDOXIN REDUCTASE 1-RELATED-RELATED"/>
    <property type="match status" value="1"/>
</dbReference>
<dbReference type="GO" id="GO:0016491">
    <property type="term" value="F:oxidoreductase activity"/>
    <property type="evidence" value="ECO:0007669"/>
    <property type="project" value="UniProtKB-KW"/>
</dbReference>
<proteinExistence type="inferred from homology"/>
<dbReference type="Pfam" id="PF07992">
    <property type="entry name" value="Pyr_redox_2"/>
    <property type="match status" value="1"/>
</dbReference>
<dbReference type="OMA" id="AAIWIHK"/>
<dbReference type="PRINTS" id="PR00368">
    <property type="entry name" value="FADPNR"/>
</dbReference>
<sequence>MGVQSFALALIALTSALTSVIAAPIVHDQPPLGPEHRYDVIVVGGGPSGLSALSSLGRVRRHVLLFDEGIYRNGLTRHIHDMITNDGTFISQVEALSYGHANVLTRSQESSQKYSAQRLESRSADTILPLSKMSRGNRRYFFQVTDKTGAIYTASKIVLGTGVLDVLPPTPGLLENFGKGIYWCPWCDGWEHRDQPLGILGSLRHVMESVYELETLNKDIIAFVNGTEHNVGDITYLNLKYPQWRKQLQNYNVKINNKMITSIDRLQDGSKVYDKKNWQEYDKFRINFSDGTSEERGVFITNFPTEQHSDLPDQLGLARDPVDKNKIKVNFRGMRSSVPGVFVVGDANNDGSTNGNHAMFSGKRAAVALHVELERERAEIALGKRDESFSEANVEKEALELIGRDTEELEELWGRK</sequence>